<keyword evidence="10" id="KW-1185">Reference proteome</keyword>
<evidence type="ECO:0000313" key="9">
    <source>
        <dbReference type="EMBL" id="RPJ67135.1"/>
    </source>
</evidence>
<evidence type="ECO:0000256" key="3">
    <source>
        <dbReference type="ARBA" id="ARBA00022723"/>
    </source>
</evidence>
<evidence type="ECO:0000313" key="10">
    <source>
        <dbReference type="Proteomes" id="UP000275281"/>
    </source>
</evidence>
<evidence type="ECO:0000256" key="2">
    <source>
        <dbReference type="ARBA" id="ARBA00022617"/>
    </source>
</evidence>
<dbReference type="Gene3D" id="1.20.120.10">
    <property type="entry name" value="Cytochrome c/b562"/>
    <property type="match status" value="1"/>
</dbReference>
<reference evidence="9 10" key="1">
    <citation type="submission" date="2018-11" db="EMBL/GenBank/DDBJ databases">
        <authorList>
            <person name="Ye M.-Q."/>
            <person name="Du Z.-J."/>
        </authorList>
    </citation>
    <scope>NUCLEOTIDE SEQUENCE [LARGE SCALE GENOMIC DNA]</scope>
    <source>
        <strain evidence="9 10">U0105</strain>
    </source>
</reference>
<accession>A0A3N5YCS5</accession>
<keyword evidence="5 6" id="KW-0408">Iron</keyword>
<sequence length="161" mass="17333">MKKMFKVALLSAALVVPAAGVSLHVHAQEATSEKQAGNVITFRQSLFQLIRSNMGPLGAMARGQMPFDEAVMAKNAERLTQLAAMVPDYMAVDTTKFNDGSDAKADIWQNRDDFNKKAQALYDASAGLLATVEAKDTDSYRKAIGAVGASCKACHDDYKAD</sequence>
<dbReference type="EMBL" id="RPOK01000002">
    <property type="protein sequence ID" value="RPJ67135.1"/>
    <property type="molecule type" value="Genomic_DNA"/>
</dbReference>
<proteinExistence type="predicted"/>
<gene>
    <name evidence="9" type="ORF">DRW07_06235</name>
</gene>
<comment type="PTM">
    <text evidence="7">Binds 1 heme group per subunit.</text>
</comment>
<evidence type="ECO:0000256" key="7">
    <source>
        <dbReference type="PIRSR" id="PIRSR000027-2"/>
    </source>
</evidence>
<keyword evidence="2 7" id="KW-0349">Heme</keyword>
<organism evidence="9 10">
    <name type="scientific">Alteromonas sediminis</name>
    <dbReference type="NCBI Taxonomy" id="2259342"/>
    <lineage>
        <taxon>Bacteria</taxon>
        <taxon>Pseudomonadati</taxon>
        <taxon>Pseudomonadota</taxon>
        <taxon>Gammaproteobacteria</taxon>
        <taxon>Alteromonadales</taxon>
        <taxon>Alteromonadaceae</taxon>
        <taxon>Alteromonas/Salinimonas group</taxon>
        <taxon>Alteromonas</taxon>
    </lineage>
</organism>
<keyword evidence="1" id="KW-0813">Transport</keyword>
<dbReference type="GO" id="GO:0022900">
    <property type="term" value="P:electron transport chain"/>
    <property type="evidence" value="ECO:0007669"/>
    <property type="project" value="InterPro"/>
</dbReference>
<keyword evidence="8" id="KW-0732">Signal</keyword>
<feature type="binding site" description="axial binding residue" evidence="6">
    <location>
        <position position="155"/>
    </location>
    <ligand>
        <name>heme c</name>
        <dbReference type="ChEBI" id="CHEBI:61717"/>
    </ligand>
    <ligandPart>
        <name>Fe</name>
        <dbReference type="ChEBI" id="CHEBI:18248"/>
    </ligandPart>
</feature>
<dbReference type="PROSITE" id="PS51009">
    <property type="entry name" value="CYTCII"/>
    <property type="match status" value="1"/>
</dbReference>
<evidence type="ECO:0000256" key="4">
    <source>
        <dbReference type="ARBA" id="ARBA00022982"/>
    </source>
</evidence>
<dbReference type="InterPro" id="IPR015984">
    <property type="entry name" value="Cyt_c_prime_subgr"/>
</dbReference>
<dbReference type="AlphaFoldDB" id="A0A3N5YCS5"/>
<dbReference type="InterPro" id="IPR002321">
    <property type="entry name" value="Cyt_c_II"/>
</dbReference>
<dbReference type="InterPro" id="IPR010980">
    <property type="entry name" value="Cyt_c/b562"/>
</dbReference>
<evidence type="ECO:0000256" key="1">
    <source>
        <dbReference type="ARBA" id="ARBA00022448"/>
    </source>
</evidence>
<evidence type="ECO:0000256" key="5">
    <source>
        <dbReference type="ARBA" id="ARBA00023004"/>
    </source>
</evidence>
<dbReference type="GO" id="GO:0020037">
    <property type="term" value="F:heme binding"/>
    <property type="evidence" value="ECO:0007669"/>
    <property type="project" value="InterPro"/>
</dbReference>
<dbReference type="GO" id="GO:0009055">
    <property type="term" value="F:electron transfer activity"/>
    <property type="evidence" value="ECO:0007669"/>
    <property type="project" value="InterPro"/>
</dbReference>
<dbReference type="GO" id="GO:0042597">
    <property type="term" value="C:periplasmic space"/>
    <property type="evidence" value="ECO:0007669"/>
    <property type="project" value="InterPro"/>
</dbReference>
<dbReference type="Pfam" id="PF01322">
    <property type="entry name" value="Cytochrom_C_2"/>
    <property type="match status" value="1"/>
</dbReference>
<dbReference type="PRINTS" id="PR00608">
    <property type="entry name" value="CYTCHROMECII"/>
</dbReference>
<dbReference type="OrthoDB" id="5520910at2"/>
<evidence type="ECO:0000256" key="6">
    <source>
        <dbReference type="PIRSR" id="PIRSR000027-1"/>
    </source>
</evidence>
<dbReference type="PIRSF" id="PIRSF000027">
    <property type="entry name" value="Cytc_c_prime"/>
    <property type="match status" value="1"/>
</dbReference>
<name>A0A3N5YCS5_9ALTE</name>
<dbReference type="SUPFAM" id="SSF47175">
    <property type="entry name" value="Cytochromes"/>
    <property type="match status" value="1"/>
</dbReference>
<feature type="binding site" description="covalent" evidence="7">
    <location>
        <position position="154"/>
    </location>
    <ligand>
        <name>heme c</name>
        <dbReference type="ChEBI" id="CHEBI:61717"/>
    </ligand>
</feature>
<comment type="caution">
    <text evidence="9">The sequence shown here is derived from an EMBL/GenBank/DDBJ whole genome shotgun (WGS) entry which is preliminary data.</text>
</comment>
<keyword evidence="4" id="KW-0249">Electron transport</keyword>
<protein>
    <submittedName>
        <fullName evidence="9">Cytochrome c</fullName>
    </submittedName>
</protein>
<dbReference type="GO" id="GO:0005506">
    <property type="term" value="F:iron ion binding"/>
    <property type="evidence" value="ECO:0007669"/>
    <property type="project" value="InterPro"/>
</dbReference>
<dbReference type="Proteomes" id="UP000275281">
    <property type="component" value="Unassembled WGS sequence"/>
</dbReference>
<evidence type="ECO:0000256" key="8">
    <source>
        <dbReference type="SAM" id="SignalP"/>
    </source>
</evidence>
<feature type="binding site" description="covalent" evidence="7">
    <location>
        <position position="151"/>
    </location>
    <ligand>
        <name>heme c</name>
        <dbReference type="ChEBI" id="CHEBI:61717"/>
    </ligand>
</feature>
<dbReference type="RefSeq" id="WP_124027039.1">
    <property type="nucleotide sequence ID" value="NZ_JBHRSN010000015.1"/>
</dbReference>
<dbReference type="InterPro" id="IPR012127">
    <property type="entry name" value="Cyt_c_prime"/>
</dbReference>
<feature type="chain" id="PRO_5018299566" evidence="8">
    <location>
        <begin position="28"/>
        <end position="161"/>
    </location>
</feature>
<keyword evidence="3 6" id="KW-0479">Metal-binding</keyword>
<feature type="signal peptide" evidence="8">
    <location>
        <begin position="1"/>
        <end position="27"/>
    </location>
</feature>